<evidence type="ECO:0000256" key="7">
    <source>
        <dbReference type="ARBA" id="ARBA00023136"/>
    </source>
</evidence>
<reference evidence="18" key="7">
    <citation type="submission" date="2018-01" db="EMBL/GenBank/DDBJ databases">
        <title>The opportunistic pathogen Serratia marcescens is an overlooked threat to honeybees.</title>
        <authorList>
            <person name="Raymann K."/>
            <person name="Shaffer Z."/>
            <person name="Coon K."/>
            <person name="Salisbury S."/>
            <person name="Moran N.A."/>
        </authorList>
    </citation>
    <scope>NUCLEOTIDE SEQUENCE [LARGE SCALE GENOMIC DNA]</scope>
    <source>
        <strain evidence="18">KZ19</strain>
    </source>
</reference>
<dbReference type="EMBL" id="JTBC02000002">
    <property type="protein sequence ID" value="PNO70897.1"/>
    <property type="molecule type" value="Genomic_DNA"/>
</dbReference>
<dbReference type="InterPro" id="IPR003593">
    <property type="entry name" value="AAA+_ATPase"/>
</dbReference>
<dbReference type="InterPro" id="IPR015854">
    <property type="entry name" value="ABC_transpr_LolD-like"/>
</dbReference>
<evidence type="ECO:0000256" key="1">
    <source>
        <dbReference type="ARBA" id="ARBA00022448"/>
    </source>
</evidence>
<dbReference type="Proteomes" id="UP000321126">
    <property type="component" value="Unassembled WGS sequence"/>
</dbReference>
<keyword evidence="6 8" id="KW-1278">Translocase</keyword>
<dbReference type="EMBL" id="JAXABG010000019">
    <property type="protein sequence ID" value="MDX7085093.1"/>
    <property type="molecule type" value="Genomic_DNA"/>
</dbReference>
<evidence type="ECO:0000313" key="15">
    <source>
        <dbReference type="EMBL" id="OCO83386.1"/>
    </source>
</evidence>
<evidence type="ECO:0000313" key="26">
    <source>
        <dbReference type="Proteomes" id="UP000245399"/>
    </source>
</evidence>
<feature type="domain" description="ABC transporter" evidence="9">
    <location>
        <begin position="7"/>
        <end position="234"/>
    </location>
</feature>
<dbReference type="EMBL" id="CP029449">
    <property type="protein sequence ID" value="AWL66958.1"/>
    <property type="molecule type" value="Genomic_DNA"/>
</dbReference>
<keyword evidence="3 8" id="KW-0997">Cell inner membrane</keyword>
<keyword evidence="27" id="KW-1185">Reference proteome</keyword>
<dbReference type="EMBL" id="PQGI01000014">
    <property type="protein sequence ID" value="POP15085.1"/>
    <property type="molecule type" value="Genomic_DNA"/>
</dbReference>
<dbReference type="FunFam" id="3.40.50.300:FF:000230">
    <property type="entry name" value="Lipoprotein-releasing system ATP-binding protein LolD"/>
    <property type="match status" value="1"/>
</dbReference>
<evidence type="ECO:0000313" key="17">
    <source>
        <dbReference type="EMBL" id="PNO70897.1"/>
    </source>
</evidence>
<dbReference type="InterPro" id="IPR017911">
    <property type="entry name" value="MacB-like_ATP-bd"/>
</dbReference>
<evidence type="ECO:0000313" key="10">
    <source>
        <dbReference type="EMBL" id="AWL66958.1"/>
    </source>
</evidence>
<evidence type="ECO:0000313" key="20">
    <source>
        <dbReference type="EMBL" id="TXE35894.1"/>
    </source>
</evidence>
<dbReference type="Proteomes" id="UP000247823">
    <property type="component" value="Unassembled WGS sequence"/>
</dbReference>
<dbReference type="CDD" id="cd03255">
    <property type="entry name" value="ABC_MJ0796_LolCDE_FtsE"/>
    <property type="match status" value="1"/>
</dbReference>
<dbReference type="PANTHER" id="PTHR24220">
    <property type="entry name" value="IMPORT ATP-BINDING PROTEIN"/>
    <property type="match status" value="1"/>
</dbReference>
<dbReference type="Proteomes" id="UP000237365">
    <property type="component" value="Unassembled WGS sequence"/>
</dbReference>
<dbReference type="PANTHER" id="PTHR24220:SF689">
    <property type="entry name" value="LIPOPROTEIN-RELEASING SYSTEM ATP-BINDING PROTEIN LOLD"/>
    <property type="match status" value="1"/>
</dbReference>
<evidence type="ECO:0000256" key="8">
    <source>
        <dbReference type="RuleBase" id="RU367068"/>
    </source>
</evidence>
<dbReference type="EMBL" id="LJEX02000104">
    <property type="protein sequence ID" value="OCO83386.1"/>
    <property type="molecule type" value="Genomic_DNA"/>
</dbReference>
<dbReference type="GO" id="GO:0089705">
    <property type="term" value="P:protein localization to outer membrane"/>
    <property type="evidence" value="ECO:0007669"/>
    <property type="project" value="TreeGrafter"/>
</dbReference>
<accession>A0A656VHR1</accession>
<keyword evidence="4 8" id="KW-0547">Nucleotide-binding</keyword>
<protein>
    <recommendedName>
        <fullName evidence="8">Lipoprotein-releasing system ATP-binding protein LolD</fullName>
        <ecNumber evidence="8">7.6.2.-</ecNumber>
    </recommendedName>
</protein>
<reference evidence="19 27" key="9">
    <citation type="submission" date="2018-06" db="EMBL/GenBank/DDBJ databases">
        <title>Serratia marcescens genome sequencing and assembly.</title>
        <authorList>
            <person name="Martins R.C.R."/>
            <person name="Perdigao-Neto L.V."/>
            <person name="Costa S.F."/>
            <person name="Levin A.S.S."/>
        </authorList>
    </citation>
    <scope>NUCLEOTIDE SEQUENCE [LARGE SCALE GENOMIC DNA]</scope>
    <source>
        <strain evidence="19 27">1283</strain>
    </source>
</reference>
<comment type="function">
    <text evidence="8">Part of the ABC transporter complex LolCDE involved in the translocation of mature outer membrane-directed lipoproteins, from the inner membrane to the periplasmic chaperone, LolA. Responsible for the formation of the LolA-lipoprotein complex in an ATP-dependent manner.</text>
</comment>
<keyword evidence="2 8" id="KW-1003">Cell membrane</keyword>
<dbReference type="RefSeq" id="WP_004941120.1">
    <property type="nucleotide sequence ID" value="NZ_ABLCUZ020000004.1"/>
</dbReference>
<reference evidence="23" key="2">
    <citation type="submission" date="2016-04" db="EMBL/GenBank/DDBJ databases">
        <authorList>
            <person name="Osei Sekyere J."/>
            <person name="Sivertsen A."/>
            <person name="Pedersen A.T."/>
            <person name="Sundsfjord A."/>
        </authorList>
    </citation>
    <scope>NUCLEOTIDE SEQUENCE [LARGE SCALE GENOMIC DNA]</scope>
    <source>
        <strain evidence="23">945174350</strain>
    </source>
</reference>
<reference evidence="17" key="6">
    <citation type="submission" date="2017-12" db="EMBL/GenBank/DDBJ databases">
        <title>FDA dAtabase for Regulatory Grade micrObial Sequences (FDA-ARGOS): Supporting development and validation of Infectious Disease Dx tests.</title>
        <authorList>
            <person name="Campos J."/>
            <person name="Goldberg B."/>
            <person name="Tallon L.J."/>
            <person name="Sadzewicz L."/>
            <person name="Sengamalay N."/>
            <person name="Ott S."/>
            <person name="Godinez A."/>
            <person name="Nagaraj S."/>
            <person name="Vavikolanu K."/>
            <person name="Vyas G."/>
            <person name="Nadendla S."/>
            <person name="Aluvathingal J."/>
            <person name="Geyer C."/>
            <person name="Nandy P."/>
            <person name="Hobson J."/>
            <person name="Sichtig H."/>
        </authorList>
    </citation>
    <scope>NUCLEOTIDE SEQUENCE</scope>
    <source>
        <strain evidence="17">FDAARGOS_79</strain>
    </source>
</reference>
<reference evidence="15" key="4">
    <citation type="journal article" date="2017" name="PLoS ONE">
        <title>Genomic and phenotypic characterisation of fluoroquinolone resistance mechanisms in Enterobacteriaceae in Durban, South Africa.</title>
        <authorList>
            <person name="Osei Sekyere J."/>
            <person name="Amoako D.G."/>
        </authorList>
    </citation>
    <scope>NUCLEOTIDE SEQUENCE</scope>
    <source>
        <strain evidence="15">945174350</strain>
    </source>
</reference>
<accession>A0A3E2ELC0</accession>
<dbReference type="InterPro" id="IPR017871">
    <property type="entry name" value="ABC_transporter-like_CS"/>
</dbReference>
<evidence type="ECO:0000313" key="14">
    <source>
        <dbReference type="EMBL" id="MVF02715.1"/>
    </source>
</evidence>
<keyword evidence="7 8" id="KW-0472">Membrane</keyword>
<comment type="subunit">
    <text evidence="8">The complex is composed of two ATP-binding proteins (LolD) and two transmembrane proteins (LolC and LolE).</text>
</comment>
<dbReference type="Proteomes" id="UP000245399">
    <property type="component" value="Chromosome"/>
</dbReference>
<evidence type="ECO:0000256" key="4">
    <source>
        <dbReference type="ARBA" id="ARBA00022741"/>
    </source>
</evidence>
<reference evidence="12 30" key="14">
    <citation type="submission" date="2023-11" db="EMBL/GenBank/DDBJ databases">
        <title>Detection of rare carbapenemases in Enterobacterales - comparison of two colorimetric and two CIM-based carbapenemase assays.</title>
        <authorList>
            <person name="Schaffarczyk L."/>
            <person name="Noster J."/>
            <person name="Stelzer Y."/>
            <person name="Sattler J."/>
            <person name="Gatermann S."/>
            <person name="Hamprecht A."/>
        </authorList>
    </citation>
    <scope>NUCLEOTIDE SEQUENCE [LARGE SCALE GENOMIC DNA]</scope>
    <source>
        <strain evidence="12 30">CIM-Carb-136</strain>
    </source>
</reference>
<sequence length="234" mass="25337">MSNHLLLQCDNLCKTYQEGNLHTDVLRNVSFAMQQGEMMAIVGSSGSGKSTLLHLLGGLDSPTSGEVIFKGESLNAMSSAAKAELRNRQLGFIYQFHHLLPDFTALENAAMPLLIGGAKPAQAQEKAREMLAAVGLEKRSKHRPSELSGGERQRVAIARALVNNPALVLADEPTGNLDKRTADSIFDLLGELNVRQGTAFLVVTHDLQLAKRLSRQLEMADGHLQAQLTLMGAE</sequence>
<dbReference type="Gene3D" id="3.40.50.300">
    <property type="entry name" value="P-loop containing nucleotide triphosphate hydrolases"/>
    <property type="match status" value="1"/>
</dbReference>
<reference evidence="10 26" key="8">
    <citation type="submission" date="2018-05" db="EMBL/GenBank/DDBJ databases">
        <title>Klebsiella quasipneumonaiae provides a window into carbapenemase gene transfer, plasmid rearrangements and nosocomial acquisition from the hospital environment.</title>
        <authorList>
            <person name="Mathers A.J."/>
            <person name="Vegesana K."/>
            <person name="Stoesser N."/>
            <person name="Crook D."/>
            <person name="Vaughan A."/>
            <person name="Barry K."/>
            <person name="Parikh H."/>
            <person name="Sebra R."/>
            <person name="Kotay S."/>
            <person name="Walker A.S."/>
            <person name="Sheppard A.E."/>
        </authorList>
    </citation>
    <scope>NUCLEOTIDE SEQUENCE [LARGE SCALE GENOMIC DNA]</scope>
    <source>
        <strain evidence="10 26">CAV1761</strain>
    </source>
</reference>
<reference evidence="11 22" key="1">
    <citation type="submission" date="2015-06" db="EMBL/GenBank/DDBJ databases">
        <title>Draft Genome of Serratia marcescens Strain AH0650_Sm1.</title>
        <authorList>
            <person name="Wan Y."/>
            <person name="Gorrie C."/>
            <person name="Holt K."/>
        </authorList>
    </citation>
    <scope>NUCLEOTIDE SEQUENCE [LARGE SCALE GENOMIC DNA]</scope>
    <source>
        <strain evidence="11 22">AH0650_Sm1</strain>
    </source>
</reference>
<dbReference type="EMBL" id="LFJS01000012">
    <property type="protein sequence ID" value="KMU51862.1"/>
    <property type="molecule type" value="Genomic_DNA"/>
</dbReference>
<dbReference type="Proteomes" id="UP000050489">
    <property type="component" value="Unassembled WGS sequence"/>
</dbReference>
<evidence type="ECO:0000313" key="27">
    <source>
        <dbReference type="Proteomes" id="UP000247823"/>
    </source>
</evidence>
<dbReference type="Pfam" id="PF00005">
    <property type="entry name" value="ABC_tran"/>
    <property type="match status" value="1"/>
</dbReference>
<dbReference type="GO" id="GO:0044874">
    <property type="term" value="P:lipoprotein localization to outer membrane"/>
    <property type="evidence" value="ECO:0007669"/>
    <property type="project" value="UniProtKB-ARBA"/>
</dbReference>
<evidence type="ECO:0000313" key="28">
    <source>
        <dbReference type="Proteomes" id="UP000321126"/>
    </source>
</evidence>
<evidence type="ECO:0000256" key="5">
    <source>
        <dbReference type="ARBA" id="ARBA00022840"/>
    </source>
</evidence>
<evidence type="ECO:0000313" key="23">
    <source>
        <dbReference type="Proteomes" id="UP000050489"/>
    </source>
</evidence>
<name>A0A0F6KQQ4_SERMA</name>
<dbReference type="PATRIC" id="fig|615.103.peg.4891"/>
<dbReference type="PROSITE" id="PS50893">
    <property type="entry name" value="ABC_TRANSPORTER_2"/>
    <property type="match status" value="1"/>
</dbReference>
<evidence type="ECO:0000313" key="25">
    <source>
        <dbReference type="Proteomes" id="UP000237365"/>
    </source>
</evidence>
<evidence type="ECO:0000256" key="3">
    <source>
        <dbReference type="ARBA" id="ARBA00022519"/>
    </source>
</evidence>
<dbReference type="GeneID" id="87005061"/>
<evidence type="ECO:0000313" key="13">
    <source>
        <dbReference type="EMBL" id="MEX3187450.1"/>
    </source>
</evidence>
<dbReference type="OrthoDB" id="9801477at2"/>
<evidence type="ECO:0000259" key="9">
    <source>
        <dbReference type="PROSITE" id="PS50893"/>
    </source>
</evidence>
<evidence type="ECO:0000313" key="21">
    <source>
        <dbReference type="Proteomes" id="UP000030378"/>
    </source>
</evidence>
<evidence type="ECO:0000313" key="11">
    <source>
        <dbReference type="EMBL" id="KMU51862.1"/>
    </source>
</evidence>
<dbReference type="GO" id="GO:0016887">
    <property type="term" value="F:ATP hydrolysis activity"/>
    <property type="evidence" value="ECO:0007669"/>
    <property type="project" value="InterPro"/>
</dbReference>
<dbReference type="InterPro" id="IPR027417">
    <property type="entry name" value="P-loop_NTPase"/>
</dbReference>
<evidence type="ECO:0000313" key="30">
    <source>
        <dbReference type="Proteomes" id="UP001275057"/>
    </source>
</evidence>
<dbReference type="Proteomes" id="UP000030378">
    <property type="component" value="Unassembled WGS sequence"/>
</dbReference>
<keyword evidence="5 8" id="KW-0067">ATP-binding</keyword>
<accession>A0A0F6KQQ4</accession>
<evidence type="ECO:0000313" key="16">
    <source>
        <dbReference type="EMBL" id="OKB65036.1"/>
    </source>
</evidence>
<keyword evidence="1 8" id="KW-0813">Transport</keyword>
<evidence type="ECO:0000313" key="22">
    <source>
        <dbReference type="Proteomes" id="UP000037482"/>
    </source>
</evidence>
<reference evidence="16 24" key="3">
    <citation type="submission" date="2016-09" db="EMBL/GenBank/DDBJ databases">
        <title>Serratia marcescens MSU-97 and epiphytic antimycotic-producing bacteria.</title>
        <authorList>
            <person name="Matilla M.A."/>
        </authorList>
    </citation>
    <scope>NUCLEOTIDE SEQUENCE [LARGE SCALE GENOMIC DNA]</scope>
    <source>
        <strain evidence="16 24">MSU-97</strain>
    </source>
</reference>
<dbReference type="InterPro" id="IPR003439">
    <property type="entry name" value="ABC_transporter-like_ATP-bd"/>
</dbReference>
<dbReference type="NCBIfam" id="NF008639">
    <property type="entry name" value="PRK11629.1"/>
    <property type="match status" value="1"/>
</dbReference>
<keyword evidence="20" id="KW-0449">Lipoprotein</keyword>
<dbReference type="GO" id="GO:0005886">
    <property type="term" value="C:plasma membrane"/>
    <property type="evidence" value="ECO:0007669"/>
    <property type="project" value="UniProtKB-SubCell"/>
</dbReference>
<dbReference type="EMBL" id="QJQB01000077">
    <property type="protein sequence ID" value="PYA73358.1"/>
    <property type="molecule type" value="Genomic_DNA"/>
</dbReference>
<dbReference type="STRING" id="273526.SMDB11_1279"/>
<dbReference type="GO" id="GO:0022857">
    <property type="term" value="F:transmembrane transporter activity"/>
    <property type="evidence" value="ECO:0007669"/>
    <property type="project" value="TreeGrafter"/>
</dbReference>
<dbReference type="EMBL" id="WNKC01000001">
    <property type="protein sequence ID" value="MVF02715.1"/>
    <property type="molecule type" value="Genomic_DNA"/>
</dbReference>
<dbReference type="EMBL" id="VOUQ01000002">
    <property type="protein sequence ID" value="TXE35894.1"/>
    <property type="molecule type" value="Genomic_DNA"/>
</dbReference>
<proteinExistence type="inferred from homology"/>
<evidence type="ECO:0000313" key="18">
    <source>
        <dbReference type="EMBL" id="POP15085.1"/>
    </source>
</evidence>
<dbReference type="SUPFAM" id="SSF52540">
    <property type="entry name" value="P-loop containing nucleoside triphosphate hydrolases"/>
    <property type="match status" value="1"/>
</dbReference>
<evidence type="ECO:0000313" key="24">
    <source>
        <dbReference type="Proteomes" id="UP000185770"/>
    </source>
</evidence>
<dbReference type="PROSITE" id="PS00211">
    <property type="entry name" value="ABC_TRANSPORTER_1"/>
    <property type="match status" value="1"/>
</dbReference>
<reference evidence="19" key="11">
    <citation type="submission" date="2018-06" db="EMBL/GenBank/DDBJ databases">
        <authorList>
            <person name="Martins R.C."/>
            <person name="Perdigao-Neto L.V."/>
            <person name="Costa S.F."/>
            <person name="Levin A.S.S."/>
        </authorList>
    </citation>
    <scope>NUCLEOTIDE SEQUENCE</scope>
    <source>
        <strain evidence="19">1283</strain>
    </source>
</reference>
<dbReference type="EMBL" id="PQGI02000001">
    <property type="protein sequence ID" value="MEX3187450.1"/>
    <property type="molecule type" value="Genomic_DNA"/>
</dbReference>
<reference evidence="21" key="5">
    <citation type="submission" date="2017-12" db="EMBL/GenBank/DDBJ databases">
        <title>FDA dAtabase for Regulatory Grade micrObial Sequences (FDA-ARGOS): Supporting development and validation of Infectious Disease Dx tests.</title>
        <authorList>
            <person name="Campos J."/>
            <person name="Goldberg B."/>
            <person name="Tallon L."/>
            <person name="Sadzewicz L."/>
            <person name="Sengamalay N."/>
            <person name="Ott S."/>
            <person name="Godinez A."/>
            <person name="Nagaraj S."/>
            <person name="Vavikolanu K."/>
            <person name="Vyas G."/>
            <person name="Nadendla S."/>
            <person name="Aluvathingal J."/>
            <person name="Geyer C."/>
            <person name="Nandy P."/>
            <person name="Hobson J."/>
            <person name="Sichtig H."/>
        </authorList>
    </citation>
    <scope>NUCLEOTIDE SEQUENCE [LARGE SCALE GENOMIC DNA]</scope>
    <source>
        <strain evidence="21">FDAARGOS_79</strain>
    </source>
</reference>
<comment type="similarity">
    <text evidence="8">Belongs to the ABC transporter superfamily. Lipoprotein translocase (TC 3.A.1.125) family.</text>
</comment>
<dbReference type="GeneID" id="93696507"/>
<dbReference type="Proteomes" id="UP000037482">
    <property type="component" value="Unassembled WGS sequence"/>
</dbReference>
<evidence type="ECO:0000256" key="6">
    <source>
        <dbReference type="ARBA" id="ARBA00022967"/>
    </source>
</evidence>
<dbReference type="Proteomes" id="UP000185770">
    <property type="component" value="Unassembled WGS sequence"/>
</dbReference>
<dbReference type="Proteomes" id="UP000443014">
    <property type="component" value="Unassembled WGS sequence"/>
</dbReference>
<evidence type="ECO:0000313" key="12">
    <source>
        <dbReference type="EMBL" id="MDX7085093.1"/>
    </source>
</evidence>
<dbReference type="EC" id="7.6.2.-" evidence="8"/>
<organism evidence="20 28">
    <name type="scientific">Serratia marcescens</name>
    <dbReference type="NCBI Taxonomy" id="615"/>
    <lineage>
        <taxon>Bacteria</taxon>
        <taxon>Pseudomonadati</taxon>
        <taxon>Pseudomonadota</taxon>
        <taxon>Gammaproteobacteria</taxon>
        <taxon>Enterobacterales</taxon>
        <taxon>Yersiniaceae</taxon>
        <taxon>Serratia</taxon>
    </lineage>
</organism>
<dbReference type="SMART" id="SM00382">
    <property type="entry name" value="AAA"/>
    <property type="match status" value="1"/>
</dbReference>
<reference evidence="27" key="10">
    <citation type="submission" date="2018-06" db="EMBL/GenBank/DDBJ databases">
        <title>Serratia marcescens genome sequencing and assembly.</title>
        <authorList>
            <person name="Martins R.C."/>
            <person name="Perdigao-Neto L.V."/>
            <person name="Costa S.F."/>
            <person name="Levin A.S.S."/>
        </authorList>
    </citation>
    <scope>NUCLEOTIDE SEQUENCE [LARGE SCALE GENOMIC DNA]</scope>
    <source>
        <strain evidence="27">1283</strain>
    </source>
</reference>
<reference evidence="13 25" key="15">
    <citation type="submission" date="2024-07" db="EMBL/GenBank/DDBJ databases">
        <title>Making a pathogen? Evaluating the impact of protist predation on the evolution of virulence in Serratia marcescens.</title>
        <authorList>
            <person name="Hopkins H."/>
            <person name="Lopezguerra C."/>
            <person name="Lau M.-J."/>
        </authorList>
    </citation>
    <scope>NUCLEOTIDE SEQUENCE [LARGE SCALE GENOMIC DNA]</scope>
    <source>
        <strain evidence="13 25">KZ19</strain>
    </source>
</reference>
<evidence type="ECO:0000256" key="2">
    <source>
        <dbReference type="ARBA" id="ARBA00022475"/>
    </source>
</evidence>
<gene>
    <name evidence="8 20" type="primary">lolD</name>
    <name evidence="11" type="ORF">AB868_02613</name>
    <name evidence="15" type="ORF">AN695_0219235</name>
    <name evidence="16" type="ORF">BHU62_19215</name>
    <name evidence="13" type="ORF">C3R40_012545</name>
    <name evidence="18" type="ORF">C3R40_21575</name>
    <name evidence="10" type="ORF">DKC05_04390</name>
    <name evidence="19" type="ORF">DMW51_04065</name>
    <name evidence="20" type="ORF">FOT62_02600</name>
    <name evidence="14" type="ORF">GMA22_05510</name>
    <name evidence="17" type="ORF">MC70_013185</name>
    <name evidence="12" type="ORF">SJ435_22160</name>
</gene>
<dbReference type="Proteomes" id="UP001275057">
    <property type="component" value="Unassembled WGS sequence"/>
</dbReference>
<reference evidence="13 25" key="16">
    <citation type="submission" date="2024-07" db="EMBL/GenBank/DDBJ databases">
        <authorList>
            <person name="Raymann K."/>
        </authorList>
    </citation>
    <scope>NUCLEOTIDE SEQUENCE [LARGE SCALE GENOMIC DNA]</scope>
    <source>
        <strain evidence="13 25">KZ19</strain>
    </source>
</reference>
<dbReference type="NCBIfam" id="TIGR02211">
    <property type="entry name" value="LolD_lipo_ex"/>
    <property type="match status" value="1"/>
</dbReference>
<evidence type="ECO:0000313" key="29">
    <source>
        <dbReference type="Proteomes" id="UP000443014"/>
    </source>
</evidence>
<reference evidence="14 29" key="13">
    <citation type="submission" date="2019-11" db="EMBL/GenBank/DDBJ databases">
        <title>Whole genome sequence of a plant growth promoting strain Serratia marcescens BTL07 isolated from the rhizoplane of Chili (Capsicum annuum).</title>
        <authorList>
            <person name="Dutta S."/>
            <person name="Khatun A."/>
            <person name="Gupta D.R."/>
            <person name="Surovy M.Z."/>
            <person name="Rahman M.M."/>
            <person name="Mahmud N.U."/>
            <person name="Emes R."/>
            <person name="Warry A."/>
            <person name="West H."/>
            <person name="Clarke M.L."/>
            <person name="Islam M.T."/>
        </authorList>
    </citation>
    <scope>NUCLEOTIDE SEQUENCE [LARGE SCALE GENOMIC DNA]</scope>
    <source>
        <strain evidence="14 29">BTL07</strain>
    </source>
</reference>
<dbReference type="EMBL" id="MJAO01000023">
    <property type="protein sequence ID" value="OKB65036.1"/>
    <property type="molecule type" value="Genomic_DNA"/>
</dbReference>
<dbReference type="AlphaFoldDB" id="A0A0F6KQQ4"/>
<comment type="subcellular location">
    <subcellularLocation>
        <location evidence="8">Cell inner membrane</location>
        <topology evidence="8">Peripheral membrane protein</topology>
    </subcellularLocation>
</comment>
<reference evidence="20 28" key="12">
    <citation type="submission" date="2019-07" db="EMBL/GenBank/DDBJ databases">
        <title>Serratia strains were isolated from fresh produce.</title>
        <authorList>
            <person name="Cho G.-S."/>
            <person name="Stein M."/>
            <person name="Lee W."/>
            <person name="Suh S.H."/>
            <person name="Franz C.M.A.P."/>
        </authorList>
    </citation>
    <scope>NUCLEOTIDE SEQUENCE [LARGE SCALE GENOMIC DNA]</scope>
    <source>
        <strain evidence="20 28">S16</strain>
    </source>
</reference>
<evidence type="ECO:0000313" key="19">
    <source>
        <dbReference type="EMBL" id="PYA73358.1"/>
    </source>
</evidence>
<dbReference type="GO" id="GO:0005524">
    <property type="term" value="F:ATP binding"/>
    <property type="evidence" value="ECO:0007669"/>
    <property type="project" value="UniProtKB-UniRule"/>
</dbReference>
<dbReference type="InterPro" id="IPR011924">
    <property type="entry name" value="LolD_lipo_ATP-bd"/>
</dbReference>